<dbReference type="EMBL" id="JABWDY010020460">
    <property type="protein sequence ID" value="KAF5193143.1"/>
    <property type="molecule type" value="Genomic_DNA"/>
</dbReference>
<dbReference type="InterPro" id="IPR011006">
    <property type="entry name" value="CheY-like_superfamily"/>
</dbReference>
<name>A0A7J6W807_THATH</name>
<accession>A0A7J6W807</accession>
<evidence type="ECO:0000313" key="6">
    <source>
        <dbReference type="Proteomes" id="UP000554482"/>
    </source>
</evidence>
<feature type="region of interest" description="Disordered" evidence="3">
    <location>
        <begin position="83"/>
        <end position="104"/>
    </location>
</feature>
<dbReference type="PANTHER" id="PTHR43874:SF125">
    <property type="entry name" value="TWO-COMPONENT RESPONSE REGULATOR-LIKE APRR7"/>
    <property type="match status" value="1"/>
</dbReference>
<evidence type="ECO:0000313" key="5">
    <source>
        <dbReference type="EMBL" id="KAF5193143.1"/>
    </source>
</evidence>
<evidence type="ECO:0000256" key="3">
    <source>
        <dbReference type="SAM" id="MobiDB-lite"/>
    </source>
</evidence>
<feature type="region of interest" description="Disordered" evidence="3">
    <location>
        <begin position="175"/>
        <end position="200"/>
    </location>
</feature>
<dbReference type="AlphaFoldDB" id="A0A7J6W807"/>
<feature type="domain" description="Response regulatory" evidence="4">
    <location>
        <begin position="1"/>
        <end position="39"/>
    </location>
</feature>
<feature type="region of interest" description="Disordered" evidence="3">
    <location>
        <begin position="49"/>
        <end position="68"/>
    </location>
</feature>
<dbReference type="SUPFAM" id="SSF52172">
    <property type="entry name" value="CheY-like"/>
    <property type="match status" value="1"/>
</dbReference>
<keyword evidence="1" id="KW-0902">Two-component regulatory system</keyword>
<evidence type="ECO:0000259" key="4">
    <source>
        <dbReference type="PROSITE" id="PS50110"/>
    </source>
</evidence>
<proteinExistence type="predicted"/>
<dbReference type="InterPro" id="IPR001789">
    <property type="entry name" value="Sig_transdc_resp-reg_receiver"/>
</dbReference>
<evidence type="ECO:0000256" key="1">
    <source>
        <dbReference type="ARBA" id="ARBA00023012"/>
    </source>
</evidence>
<comment type="caution">
    <text evidence="5">The sequence shown here is derived from an EMBL/GenBank/DDBJ whole genome shotgun (WGS) entry which is preliminary data.</text>
</comment>
<keyword evidence="6" id="KW-1185">Reference proteome</keyword>
<feature type="compositionally biased region" description="Basic and acidic residues" evidence="3">
    <location>
        <begin position="190"/>
        <end position="200"/>
    </location>
</feature>
<dbReference type="InterPro" id="IPR045279">
    <property type="entry name" value="ARR-like"/>
</dbReference>
<reference evidence="5 6" key="1">
    <citation type="submission" date="2020-06" db="EMBL/GenBank/DDBJ databases">
        <title>Transcriptomic and genomic resources for Thalictrum thalictroides and T. hernandezii: Facilitating candidate gene discovery in an emerging model plant lineage.</title>
        <authorList>
            <person name="Arias T."/>
            <person name="Riano-Pachon D.M."/>
            <person name="Di Stilio V.S."/>
        </authorList>
    </citation>
    <scope>NUCLEOTIDE SEQUENCE [LARGE SCALE GENOMIC DNA]</scope>
    <source>
        <strain evidence="6">cv. WT478/WT964</strain>
        <tissue evidence="5">Leaves</tissue>
    </source>
</reference>
<dbReference type="PROSITE" id="PS50110">
    <property type="entry name" value="RESPONSE_REGULATORY"/>
    <property type="match status" value="1"/>
</dbReference>
<dbReference type="Proteomes" id="UP000554482">
    <property type="component" value="Unassembled WGS sequence"/>
</dbReference>
<dbReference type="Gene3D" id="3.40.50.2300">
    <property type="match status" value="1"/>
</dbReference>
<gene>
    <name evidence="5" type="ORF">FRX31_017268</name>
</gene>
<dbReference type="PANTHER" id="PTHR43874">
    <property type="entry name" value="TWO-COMPONENT RESPONSE REGULATOR"/>
    <property type="match status" value="1"/>
</dbReference>
<dbReference type="OrthoDB" id="60033at2759"/>
<dbReference type="GO" id="GO:0000160">
    <property type="term" value="P:phosphorelay signal transduction system"/>
    <property type="evidence" value="ECO:0007669"/>
    <property type="project" value="UniProtKB-KW"/>
</dbReference>
<organism evidence="5 6">
    <name type="scientific">Thalictrum thalictroides</name>
    <name type="common">Rue-anemone</name>
    <name type="synonym">Anemone thalictroides</name>
    <dbReference type="NCBI Taxonomy" id="46969"/>
    <lineage>
        <taxon>Eukaryota</taxon>
        <taxon>Viridiplantae</taxon>
        <taxon>Streptophyta</taxon>
        <taxon>Embryophyta</taxon>
        <taxon>Tracheophyta</taxon>
        <taxon>Spermatophyta</taxon>
        <taxon>Magnoliopsida</taxon>
        <taxon>Ranunculales</taxon>
        <taxon>Ranunculaceae</taxon>
        <taxon>Thalictroideae</taxon>
        <taxon>Thalictrum</taxon>
    </lineage>
</organism>
<sequence length="519" mass="58033">MSPHDAVNVVFKCMLRGAVDFLVKPVRKNELRNLWQHVWRRHSLSSDDISHHNGNPSQQIPQPLDQTSSTKYSSYCIASPKENNDYSEKGADAQSSCTKSDMQDDTAGIRNMPTLSELKFMTVPSVDSMRTIRVGDSFNVDDVLLMKENEVEDKSRRLVRAKTPYNQSNYSRALIPKKEEANSKRLTKGKNPESETHREDANIQINPFDEQLKPSTEAMDLIGSIDNHLQEYTTHFQQVLCNTLNIYFDLNNTRNTCSSNPQLELSLRRSEFCDNEIKGVVEVQELKHSNASAFSRYNQQTVQPPVCIENEGVSLLVSCNNQSDHAFSHIAEVPQHGVISFPLPVRSTGADSYGAVWPQLFYTPVGPSGKQSSNCATQQSNRENRDYQPFTCKSTNLTHHKQRHNVQSLDDLRHVSVATTQTVTSSLCNSSSSNINSSGCGSCDGSNGNETTVTTVEATTGSEIDIGVSMHDEIKGTDSYCSSQSCKFRMKRKDRCFEKKEETCRATPTSERTICSSNP</sequence>
<feature type="compositionally biased region" description="Polar residues" evidence="3">
    <location>
        <begin position="52"/>
        <end position="68"/>
    </location>
</feature>
<protein>
    <submittedName>
        <fullName evidence="5">Two-component response regulator-like</fullName>
    </submittedName>
</protein>
<dbReference type="GO" id="GO:0009736">
    <property type="term" value="P:cytokinin-activated signaling pathway"/>
    <property type="evidence" value="ECO:0007669"/>
    <property type="project" value="InterPro"/>
</dbReference>
<evidence type="ECO:0000256" key="2">
    <source>
        <dbReference type="PROSITE-ProRule" id="PRU00169"/>
    </source>
</evidence>
<comment type="caution">
    <text evidence="2">Lacks conserved residue(s) required for the propagation of feature annotation.</text>
</comment>